<evidence type="ECO:0000256" key="6">
    <source>
        <dbReference type="ARBA" id="ARBA00022989"/>
    </source>
</evidence>
<feature type="transmembrane region" description="Helical" evidence="10">
    <location>
        <begin position="328"/>
        <end position="348"/>
    </location>
</feature>
<feature type="transmembrane region" description="Helical" evidence="10">
    <location>
        <begin position="143"/>
        <end position="160"/>
    </location>
</feature>
<evidence type="ECO:0000256" key="3">
    <source>
        <dbReference type="ARBA" id="ARBA00022449"/>
    </source>
</evidence>
<evidence type="ECO:0000256" key="8">
    <source>
        <dbReference type="ARBA" id="ARBA00023136"/>
    </source>
</evidence>
<feature type="transmembrane region" description="Helical" evidence="10">
    <location>
        <begin position="288"/>
        <end position="307"/>
    </location>
</feature>
<name>A0A382D139_9ZZZZ</name>
<keyword evidence="3" id="KW-0050">Antiport</keyword>
<reference evidence="11" key="1">
    <citation type="submission" date="2018-05" db="EMBL/GenBank/DDBJ databases">
        <authorList>
            <person name="Lanie J.A."/>
            <person name="Ng W.-L."/>
            <person name="Kazmierczak K.M."/>
            <person name="Andrzejewski T.M."/>
            <person name="Davidsen T.M."/>
            <person name="Wayne K.J."/>
            <person name="Tettelin H."/>
            <person name="Glass J.I."/>
            <person name="Rusch D."/>
            <person name="Podicherti R."/>
            <person name="Tsui H.-C.T."/>
            <person name="Winkler M.E."/>
        </authorList>
    </citation>
    <scope>NUCLEOTIDE SEQUENCE</scope>
</reference>
<dbReference type="InterPro" id="IPR002528">
    <property type="entry name" value="MATE_fam"/>
</dbReference>
<feature type="transmembrane region" description="Helical" evidence="10">
    <location>
        <begin position="354"/>
        <end position="372"/>
    </location>
</feature>
<feature type="transmembrane region" description="Helical" evidence="10">
    <location>
        <begin position="392"/>
        <end position="413"/>
    </location>
</feature>
<dbReference type="EMBL" id="UINC01036974">
    <property type="protein sequence ID" value="SVB31754.1"/>
    <property type="molecule type" value="Genomic_DNA"/>
</dbReference>
<dbReference type="NCBIfam" id="TIGR00797">
    <property type="entry name" value="matE"/>
    <property type="match status" value="1"/>
</dbReference>
<feature type="transmembrane region" description="Helical" evidence="10">
    <location>
        <begin position="103"/>
        <end position="123"/>
    </location>
</feature>
<dbReference type="PANTHER" id="PTHR43298">
    <property type="entry name" value="MULTIDRUG RESISTANCE PROTEIN NORM-RELATED"/>
    <property type="match status" value="1"/>
</dbReference>
<feature type="transmembrane region" description="Helical" evidence="10">
    <location>
        <begin position="22"/>
        <end position="43"/>
    </location>
</feature>
<evidence type="ECO:0000256" key="7">
    <source>
        <dbReference type="ARBA" id="ARBA00023065"/>
    </source>
</evidence>
<dbReference type="GO" id="GO:0006811">
    <property type="term" value="P:monoatomic ion transport"/>
    <property type="evidence" value="ECO:0007669"/>
    <property type="project" value="UniProtKB-KW"/>
</dbReference>
<evidence type="ECO:0000256" key="10">
    <source>
        <dbReference type="SAM" id="Phobius"/>
    </source>
</evidence>
<feature type="transmembrane region" description="Helical" evidence="10">
    <location>
        <begin position="419"/>
        <end position="440"/>
    </location>
</feature>
<dbReference type="GO" id="GO:0005886">
    <property type="term" value="C:plasma membrane"/>
    <property type="evidence" value="ECO:0007669"/>
    <property type="project" value="UniProtKB-SubCell"/>
</dbReference>
<proteinExistence type="predicted"/>
<sequence>MDIDNKGKESRLQEFIDNPKKALWKLSLPMMFGMSVQAIYMMADTAFLGRMIGGTALASLGYVFPYFFILMGITFGLGSGATTVIAQFIGAKDKKNADNAAQNTIFIGIIIGIVIITIGFYYGDSLLALQRADSETIDMALDYFYVMAGGSIFMVLSVFFRSILSGEGEMMFPMIVMGIGTLLNIVLDPILIYYYKIAGAALATVISQALVTLVFIYFLLFRQRSYVTFNLRDFKYNFDIIRDIFRLGIPASLSMIIISMGVMLFNIILGSSYAVAAYQTAGRIEHFFFLPIISIATSLVTLVGMFYGAKRMDLVNQMVKYGISRAAIIALLFSLLFFFGISKIIPVFTNDQKIIELTIIYFKIMAFAYPFITVGMTSSRIMQGLGHANPMLILTLFRVVIIATSLAWFFVIILGKPVYYAWVGTLISCILTSFISITWLRIIIRSCKPALEAG</sequence>
<dbReference type="InterPro" id="IPR050222">
    <property type="entry name" value="MATE_MdtK"/>
</dbReference>
<gene>
    <name evidence="11" type="ORF">METZ01_LOCUS184608</name>
</gene>
<dbReference type="InterPro" id="IPR048279">
    <property type="entry name" value="MdtK-like"/>
</dbReference>
<dbReference type="AlphaFoldDB" id="A0A382D139"/>
<dbReference type="PANTHER" id="PTHR43298:SF2">
    <property type="entry name" value="FMN_FAD EXPORTER YEEO-RELATED"/>
    <property type="match status" value="1"/>
</dbReference>
<dbReference type="GO" id="GO:0042910">
    <property type="term" value="F:xenobiotic transmembrane transporter activity"/>
    <property type="evidence" value="ECO:0007669"/>
    <property type="project" value="InterPro"/>
</dbReference>
<keyword evidence="8 10" id="KW-0472">Membrane</keyword>
<dbReference type="GO" id="GO:0015297">
    <property type="term" value="F:antiporter activity"/>
    <property type="evidence" value="ECO:0007669"/>
    <property type="project" value="UniProtKB-KW"/>
</dbReference>
<keyword evidence="5 10" id="KW-0812">Transmembrane</keyword>
<keyword evidence="7" id="KW-0406">Ion transport</keyword>
<feature type="transmembrane region" description="Helical" evidence="10">
    <location>
        <begin position="63"/>
        <end position="91"/>
    </location>
</feature>
<evidence type="ECO:0000256" key="5">
    <source>
        <dbReference type="ARBA" id="ARBA00022692"/>
    </source>
</evidence>
<evidence type="ECO:0000313" key="11">
    <source>
        <dbReference type="EMBL" id="SVB31754.1"/>
    </source>
</evidence>
<accession>A0A382D139</accession>
<feature type="transmembrane region" description="Helical" evidence="10">
    <location>
        <begin position="172"/>
        <end position="195"/>
    </location>
</feature>
<dbReference type="Pfam" id="PF01554">
    <property type="entry name" value="MatE"/>
    <property type="match status" value="2"/>
</dbReference>
<keyword evidence="4" id="KW-1003">Cell membrane</keyword>
<feature type="transmembrane region" description="Helical" evidence="10">
    <location>
        <begin position="201"/>
        <end position="223"/>
    </location>
</feature>
<evidence type="ECO:0000256" key="9">
    <source>
        <dbReference type="ARBA" id="ARBA00031636"/>
    </source>
</evidence>
<organism evidence="11">
    <name type="scientific">marine metagenome</name>
    <dbReference type="NCBI Taxonomy" id="408172"/>
    <lineage>
        <taxon>unclassified sequences</taxon>
        <taxon>metagenomes</taxon>
        <taxon>ecological metagenomes</taxon>
    </lineage>
</organism>
<evidence type="ECO:0000256" key="2">
    <source>
        <dbReference type="ARBA" id="ARBA00022448"/>
    </source>
</evidence>
<comment type="subcellular location">
    <subcellularLocation>
        <location evidence="1">Cell membrane</location>
        <topology evidence="1">Multi-pass membrane protein</topology>
    </subcellularLocation>
</comment>
<evidence type="ECO:0000256" key="1">
    <source>
        <dbReference type="ARBA" id="ARBA00004651"/>
    </source>
</evidence>
<keyword evidence="6 10" id="KW-1133">Transmembrane helix</keyword>
<keyword evidence="2" id="KW-0813">Transport</keyword>
<protein>
    <recommendedName>
        <fullName evidence="9">Multidrug-efflux transporter</fullName>
    </recommendedName>
</protein>
<feature type="transmembrane region" description="Helical" evidence="10">
    <location>
        <begin position="244"/>
        <end position="268"/>
    </location>
</feature>
<evidence type="ECO:0000256" key="4">
    <source>
        <dbReference type="ARBA" id="ARBA00022475"/>
    </source>
</evidence>
<dbReference type="PIRSF" id="PIRSF006603">
    <property type="entry name" value="DinF"/>
    <property type="match status" value="1"/>
</dbReference>